<dbReference type="InterPro" id="IPR036714">
    <property type="entry name" value="SDH_sf"/>
</dbReference>
<protein>
    <recommendedName>
        <fullName evidence="2">FAD assembly factor SdhE</fullName>
    </recommendedName>
</protein>
<dbReference type="EMBL" id="BMYV01000001">
    <property type="protein sequence ID" value="GGX58872.1"/>
    <property type="molecule type" value="Genomic_DNA"/>
</dbReference>
<evidence type="ECO:0000256" key="2">
    <source>
        <dbReference type="ARBA" id="ARBA00019418"/>
    </source>
</evidence>
<reference evidence="4 5" key="1">
    <citation type="journal article" date="2014" name="Int. J. Syst. Evol. Microbiol.">
        <title>Complete genome sequence of Corynebacterium casei LMG S-19264T (=DSM 44701T), isolated from a smear-ripened cheese.</title>
        <authorList>
            <consortium name="US DOE Joint Genome Institute (JGI-PGF)"/>
            <person name="Walter F."/>
            <person name="Albersmeier A."/>
            <person name="Kalinowski J."/>
            <person name="Ruckert C."/>
        </authorList>
    </citation>
    <scope>NUCLEOTIDE SEQUENCE [LARGE SCALE GENOMIC DNA]</scope>
    <source>
        <strain evidence="4 5">KCTC 23968</strain>
    </source>
</reference>
<sequence length="62" mass="7101">MILGGFAKANIDLMTDDEVLMFEDLLSAKDHDIYAWITQTLPVPANYDTPLLERLRAFKPFD</sequence>
<name>A0A918KCW6_9PROT</name>
<accession>A0A918KCW6</accession>
<keyword evidence="3" id="KW-0143">Chaperone</keyword>
<dbReference type="AlphaFoldDB" id="A0A918KCW6"/>
<dbReference type="InterPro" id="IPR005631">
    <property type="entry name" value="SDH"/>
</dbReference>
<evidence type="ECO:0000256" key="1">
    <source>
        <dbReference type="ARBA" id="ARBA00008571"/>
    </source>
</evidence>
<dbReference type="Gene3D" id="1.10.150.250">
    <property type="entry name" value="Flavinator of succinate dehydrogenase"/>
    <property type="match status" value="1"/>
</dbReference>
<evidence type="ECO:0000313" key="5">
    <source>
        <dbReference type="Proteomes" id="UP000600865"/>
    </source>
</evidence>
<evidence type="ECO:0000256" key="3">
    <source>
        <dbReference type="ARBA" id="ARBA00023186"/>
    </source>
</evidence>
<keyword evidence="5" id="KW-1185">Reference proteome</keyword>
<comment type="caution">
    <text evidence="4">The sequence shown here is derived from an EMBL/GenBank/DDBJ whole genome shotgun (WGS) entry which is preliminary data.</text>
</comment>
<dbReference type="Proteomes" id="UP000600865">
    <property type="component" value="Unassembled WGS sequence"/>
</dbReference>
<comment type="similarity">
    <text evidence="1">Belongs to the SdhE FAD assembly factor family.</text>
</comment>
<gene>
    <name evidence="4" type="ORF">GCM10011309_05380</name>
</gene>
<evidence type="ECO:0000313" key="4">
    <source>
        <dbReference type="EMBL" id="GGX58872.1"/>
    </source>
</evidence>
<dbReference type="SUPFAM" id="SSF109910">
    <property type="entry name" value="YgfY-like"/>
    <property type="match status" value="1"/>
</dbReference>
<dbReference type="Pfam" id="PF03937">
    <property type="entry name" value="Sdh5"/>
    <property type="match status" value="1"/>
</dbReference>
<organism evidence="4 5">
    <name type="scientific">Litorimonas cladophorae</name>
    <dbReference type="NCBI Taxonomy" id="1220491"/>
    <lineage>
        <taxon>Bacteria</taxon>
        <taxon>Pseudomonadati</taxon>
        <taxon>Pseudomonadota</taxon>
        <taxon>Alphaproteobacteria</taxon>
        <taxon>Maricaulales</taxon>
        <taxon>Robiginitomaculaceae</taxon>
    </lineage>
</organism>
<proteinExistence type="inferred from homology"/>